<organism evidence="1 2">
    <name type="scientific">Auriscalpium vulgare</name>
    <dbReference type="NCBI Taxonomy" id="40419"/>
    <lineage>
        <taxon>Eukaryota</taxon>
        <taxon>Fungi</taxon>
        <taxon>Dikarya</taxon>
        <taxon>Basidiomycota</taxon>
        <taxon>Agaricomycotina</taxon>
        <taxon>Agaricomycetes</taxon>
        <taxon>Russulales</taxon>
        <taxon>Auriscalpiaceae</taxon>
        <taxon>Auriscalpium</taxon>
    </lineage>
</organism>
<proteinExistence type="predicted"/>
<reference evidence="1" key="1">
    <citation type="submission" date="2021-02" db="EMBL/GenBank/DDBJ databases">
        <authorList>
            <consortium name="DOE Joint Genome Institute"/>
            <person name="Ahrendt S."/>
            <person name="Looney B.P."/>
            <person name="Miyauchi S."/>
            <person name="Morin E."/>
            <person name="Drula E."/>
            <person name="Courty P.E."/>
            <person name="Chicoki N."/>
            <person name="Fauchery L."/>
            <person name="Kohler A."/>
            <person name="Kuo A."/>
            <person name="Labutti K."/>
            <person name="Pangilinan J."/>
            <person name="Lipzen A."/>
            <person name="Riley R."/>
            <person name="Andreopoulos W."/>
            <person name="He G."/>
            <person name="Johnson J."/>
            <person name="Barry K.W."/>
            <person name="Grigoriev I.V."/>
            <person name="Nagy L."/>
            <person name="Hibbett D."/>
            <person name="Henrissat B."/>
            <person name="Matheny P.B."/>
            <person name="Labbe J."/>
            <person name="Martin F."/>
        </authorList>
    </citation>
    <scope>NUCLEOTIDE SEQUENCE</scope>
    <source>
        <strain evidence="1">FP105234-sp</strain>
    </source>
</reference>
<accession>A0ACB8RJ94</accession>
<reference evidence="1" key="2">
    <citation type="journal article" date="2022" name="New Phytol.">
        <title>Evolutionary transition to the ectomycorrhizal habit in the genomes of a hyperdiverse lineage of mushroom-forming fungi.</title>
        <authorList>
            <person name="Looney B."/>
            <person name="Miyauchi S."/>
            <person name="Morin E."/>
            <person name="Drula E."/>
            <person name="Courty P.E."/>
            <person name="Kohler A."/>
            <person name="Kuo A."/>
            <person name="LaButti K."/>
            <person name="Pangilinan J."/>
            <person name="Lipzen A."/>
            <person name="Riley R."/>
            <person name="Andreopoulos W."/>
            <person name="He G."/>
            <person name="Johnson J."/>
            <person name="Nolan M."/>
            <person name="Tritt A."/>
            <person name="Barry K.W."/>
            <person name="Grigoriev I.V."/>
            <person name="Nagy L.G."/>
            <person name="Hibbett D."/>
            <person name="Henrissat B."/>
            <person name="Matheny P.B."/>
            <person name="Labbe J."/>
            <person name="Martin F.M."/>
        </authorList>
    </citation>
    <scope>NUCLEOTIDE SEQUENCE</scope>
    <source>
        <strain evidence="1">FP105234-sp</strain>
    </source>
</reference>
<dbReference type="EMBL" id="MU275999">
    <property type="protein sequence ID" value="KAI0043952.1"/>
    <property type="molecule type" value="Genomic_DNA"/>
</dbReference>
<gene>
    <name evidence="1" type="ORF">FA95DRAFT_331043</name>
</gene>
<keyword evidence="2" id="KW-1185">Reference proteome</keyword>
<protein>
    <submittedName>
        <fullName evidence="1">Uncharacterized protein</fullName>
    </submittedName>
</protein>
<dbReference type="Proteomes" id="UP000814033">
    <property type="component" value="Unassembled WGS sequence"/>
</dbReference>
<evidence type="ECO:0000313" key="2">
    <source>
        <dbReference type="Proteomes" id="UP000814033"/>
    </source>
</evidence>
<comment type="caution">
    <text evidence="1">The sequence shown here is derived from an EMBL/GenBank/DDBJ whole genome shotgun (WGS) entry which is preliminary data.</text>
</comment>
<evidence type="ECO:0000313" key="1">
    <source>
        <dbReference type="EMBL" id="KAI0043952.1"/>
    </source>
</evidence>
<name>A0ACB8RJ94_9AGAM</name>
<sequence length="77" mass="8459">MTSHGYWICACGLRLSLYLVALSSWHLMAPSPGFAAVRDCAERACELLVFLFSRLATPLLHFCLGSDPHLIAAGPRR</sequence>